<gene>
    <name evidence="5" type="ORF">CANARDRAFT_169117</name>
</gene>
<dbReference type="SUPFAM" id="SSF50729">
    <property type="entry name" value="PH domain-like"/>
    <property type="match status" value="1"/>
</dbReference>
<dbReference type="OrthoDB" id="27483at2759"/>
<keyword evidence="2" id="KW-0539">Nucleus</keyword>
<dbReference type="Pfam" id="PF04802">
    <property type="entry name" value="PP4R3"/>
    <property type="match status" value="1"/>
</dbReference>
<dbReference type="GO" id="GO:0072542">
    <property type="term" value="F:protein phosphatase activator activity"/>
    <property type="evidence" value="ECO:0007669"/>
    <property type="project" value="TreeGrafter"/>
</dbReference>
<dbReference type="InterPro" id="IPR051137">
    <property type="entry name" value="PP4R3-like"/>
</dbReference>
<dbReference type="InterPro" id="IPR055236">
    <property type="entry name" value="EVH1_PP4R3"/>
</dbReference>
<evidence type="ECO:0000259" key="3">
    <source>
        <dbReference type="Pfam" id="PF04802"/>
    </source>
</evidence>
<evidence type="ECO:0000256" key="1">
    <source>
        <dbReference type="ARBA" id="ARBA00004123"/>
    </source>
</evidence>
<reference evidence="6" key="1">
    <citation type="submission" date="2016-04" db="EMBL/GenBank/DDBJ databases">
        <title>Comparative genomics of biotechnologically important yeasts.</title>
        <authorList>
            <consortium name="DOE Joint Genome Institute"/>
            <person name="Riley R."/>
            <person name="Haridas S."/>
            <person name="Wolfe K.H."/>
            <person name="Lopes M.R."/>
            <person name="Hittinger C.T."/>
            <person name="Goker M."/>
            <person name="Salamov A."/>
            <person name="Wisecaver J."/>
            <person name="Long T.M."/>
            <person name="Aerts A.L."/>
            <person name="Barry K."/>
            <person name="Choi C."/>
            <person name="Clum A."/>
            <person name="Coughlan A.Y."/>
            <person name="Deshpande S."/>
            <person name="Douglass A.P."/>
            <person name="Hanson S.J."/>
            <person name="Klenk H.-P."/>
            <person name="Labutti K."/>
            <person name="Lapidus A."/>
            <person name="Lindquist E."/>
            <person name="Lipzen A."/>
            <person name="Meier-Kolthoff J.P."/>
            <person name="Ohm R.A."/>
            <person name="Otillar R.P."/>
            <person name="Pangilinan J."/>
            <person name="Peng Y."/>
            <person name="Rokas A."/>
            <person name="Rosa C.A."/>
            <person name="Scheuner C."/>
            <person name="Sibirny A.A."/>
            <person name="Slot J.C."/>
            <person name="Stielow J.B."/>
            <person name="Sun H."/>
            <person name="Kurtzman C.P."/>
            <person name="Blackwell M."/>
            <person name="Grigoriev I.V."/>
            <person name="Jeffries T.W."/>
        </authorList>
    </citation>
    <scope>NUCLEOTIDE SEQUENCE [LARGE SCALE GENOMIC DNA]</scope>
    <source>
        <strain evidence="6">NRRL YB-2248</strain>
    </source>
</reference>
<evidence type="ECO:0000259" key="4">
    <source>
        <dbReference type="Pfam" id="PF22972"/>
    </source>
</evidence>
<dbReference type="InterPro" id="IPR016024">
    <property type="entry name" value="ARM-type_fold"/>
</dbReference>
<dbReference type="Pfam" id="PF22972">
    <property type="entry name" value="EVH1_PP4R3"/>
    <property type="match status" value="1"/>
</dbReference>
<dbReference type="PANTHER" id="PTHR23318:SF0">
    <property type="entry name" value="SERINE_THREONINE-PROTEIN PHOSPHATASE 4 REGULATORY SUBUNIT 3"/>
    <property type="match status" value="1"/>
</dbReference>
<dbReference type="STRING" id="983967.A0A1E4SZM0"/>
<protein>
    <submittedName>
        <fullName evidence="5">Uncharacterized protein</fullName>
    </submittedName>
</protein>
<organism evidence="5 6">
    <name type="scientific">[Candida] arabinofermentans NRRL YB-2248</name>
    <dbReference type="NCBI Taxonomy" id="983967"/>
    <lineage>
        <taxon>Eukaryota</taxon>
        <taxon>Fungi</taxon>
        <taxon>Dikarya</taxon>
        <taxon>Ascomycota</taxon>
        <taxon>Saccharomycotina</taxon>
        <taxon>Pichiomycetes</taxon>
        <taxon>Pichiales</taxon>
        <taxon>Pichiaceae</taxon>
        <taxon>Ogataea</taxon>
        <taxon>Ogataea/Candida clade</taxon>
    </lineage>
</organism>
<dbReference type="PANTHER" id="PTHR23318">
    <property type="entry name" value="ATP SYNTHASE GAMMA-RELATED"/>
    <property type="match status" value="1"/>
</dbReference>
<dbReference type="GO" id="GO:0005654">
    <property type="term" value="C:nucleoplasm"/>
    <property type="evidence" value="ECO:0007669"/>
    <property type="project" value="TreeGrafter"/>
</dbReference>
<dbReference type="InterPro" id="IPR006887">
    <property type="entry name" value="P4R3-like_central_dom"/>
</dbReference>
<sequence length="673" mass="77363">MDSVQSTAPRRVKVYTLEGDKWIDRGTGYCSGEVDNGPYFIVRNENDASETLLKANIEGSTQYQKQQDTLIVWTDNEGNDYALSFQEPEGCLSLCEFLINIQHNVEPNISLVAVISNGQDGEITEVIAGPVPEPCFPTDDNLVDVIELLNQGSKSNKFRETLLDFIENRNYLNKLIEIFERSEKNRNLMNLYYLCDVVKTLVFYNDSAILETFLDDDVIMGLVAILEYDPEFPNYKTNNREYLKETSRFKEVIPINDNEIKTLIKKTFRLQFLKDVVLARLLDDLTFNCISTMIHLNEGQILKFITDDASFLNDLFGLYDMQSEATIKKRREGIQLIHQFVLIAKKFQQTPRSEFYIALFNKGLFKLILFAFKDKLTDSRILATEIIVTIIEHDVLLFNKLETDDEKENEVDMTLVTILIDVLINDSNVGLKTQSFEALKVLLDPVNIESPSSPIGSSPASDLNHNETHDSISIGNEYLQSFYKNAALKLFLPIIKLDELKSDSSKINKNITITYSSLCELLNFMAKEHEKPLSRSFILENHLLVGISELINKSFSNQLRLSALRCLKSIIMLDDEFYTRYIIQNDLLKDFISMLDESNDSNNMVNSTCLNLLNIIVNNDTSINFRLLKNYLIVNYKSILKKNFLGRQWILSISDKEEEEDDDDDDWKRLLKS</sequence>
<evidence type="ECO:0000313" key="5">
    <source>
        <dbReference type="EMBL" id="ODV84965.1"/>
    </source>
</evidence>
<accession>A0A1E4SZM0</accession>
<dbReference type="GO" id="GO:0006974">
    <property type="term" value="P:DNA damage response"/>
    <property type="evidence" value="ECO:0007669"/>
    <property type="project" value="TreeGrafter"/>
</dbReference>
<feature type="domain" description="Serine/threonine-protein phosphatase 4 regulatory subunit 3-like central" evidence="3">
    <location>
        <begin position="145"/>
        <end position="642"/>
    </location>
</feature>
<feature type="domain" description="PP4R3 EVH1-like" evidence="4">
    <location>
        <begin position="10"/>
        <end position="104"/>
    </location>
</feature>
<comment type="subcellular location">
    <subcellularLocation>
        <location evidence="1">Nucleus</location>
    </subcellularLocation>
</comment>
<dbReference type="EMBL" id="KV453854">
    <property type="protein sequence ID" value="ODV84965.1"/>
    <property type="molecule type" value="Genomic_DNA"/>
</dbReference>
<evidence type="ECO:0000256" key="2">
    <source>
        <dbReference type="ARBA" id="ARBA00023242"/>
    </source>
</evidence>
<dbReference type="Gene3D" id="2.30.29.30">
    <property type="entry name" value="Pleckstrin-homology domain (PH domain)/Phosphotyrosine-binding domain (PTB)"/>
    <property type="match status" value="1"/>
</dbReference>
<dbReference type="InterPro" id="IPR011993">
    <property type="entry name" value="PH-like_dom_sf"/>
</dbReference>
<dbReference type="AlphaFoldDB" id="A0A1E4SZM0"/>
<keyword evidence="6" id="KW-1185">Reference proteome</keyword>
<evidence type="ECO:0000313" key="6">
    <source>
        <dbReference type="Proteomes" id="UP000094801"/>
    </source>
</evidence>
<proteinExistence type="predicted"/>
<dbReference type="Proteomes" id="UP000094801">
    <property type="component" value="Unassembled WGS sequence"/>
</dbReference>
<dbReference type="GO" id="GO:0030289">
    <property type="term" value="C:protein phosphatase 4 complex"/>
    <property type="evidence" value="ECO:0007669"/>
    <property type="project" value="TreeGrafter"/>
</dbReference>
<dbReference type="SUPFAM" id="SSF48371">
    <property type="entry name" value="ARM repeat"/>
    <property type="match status" value="1"/>
</dbReference>
<name>A0A1E4SZM0_9ASCO</name>